<proteinExistence type="predicted"/>
<protein>
    <submittedName>
        <fullName evidence="1">Uncharacterized protein</fullName>
    </submittedName>
</protein>
<evidence type="ECO:0000313" key="2">
    <source>
        <dbReference type="Proteomes" id="UP000028012"/>
    </source>
</evidence>
<reference evidence="1 2" key="1">
    <citation type="submission" date="2014-09" db="EMBL/GenBank/DDBJ databases">
        <title>A draft genome sequence for Xanthomonas axonopodis pv. vasculorum NCPPB 900.</title>
        <authorList>
            <person name="Harrison J."/>
            <person name="Studholme D.J."/>
        </authorList>
    </citation>
    <scope>NUCLEOTIDE SEQUENCE [LARGE SCALE GENOMIC DNA]</scope>
    <source>
        <strain evidence="1 2">NCPPB 900</strain>
    </source>
</reference>
<organism evidence="1 2">
    <name type="scientific">Xanthomonas axonopodis pv. vasculorum</name>
    <dbReference type="NCBI Taxonomy" id="325777"/>
    <lineage>
        <taxon>Bacteria</taxon>
        <taxon>Pseudomonadati</taxon>
        <taxon>Pseudomonadota</taxon>
        <taxon>Gammaproteobacteria</taxon>
        <taxon>Lysobacterales</taxon>
        <taxon>Lysobacteraceae</taxon>
        <taxon>Xanthomonas</taxon>
    </lineage>
</organism>
<evidence type="ECO:0000313" key="1">
    <source>
        <dbReference type="EMBL" id="KGE51490.1"/>
    </source>
</evidence>
<dbReference type="STRING" id="325777.GW15_0214370"/>
<dbReference type="Proteomes" id="UP000028012">
    <property type="component" value="Unassembled WGS sequence"/>
</dbReference>
<accession>A0A098PWS5</accession>
<dbReference type="eggNOG" id="COG0657">
    <property type="taxonomic scope" value="Bacteria"/>
</dbReference>
<sequence>MDGVSQVLAYYVALNHAGVPVEMHVYAKGGDAFGLRAEGLPIVQRPQLVETWMHTIGVLQ</sequence>
<dbReference type="HOGENOM" id="CLU_2940724_0_0_6"/>
<dbReference type="EMBL" id="JPHD02000095">
    <property type="protein sequence ID" value="KGE51490.1"/>
    <property type="molecule type" value="Genomic_DNA"/>
</dbReference>
<name>A0A098PWS5_9XANT</name>
<gene>
    <name evidence="1" type="ORF">GW15_0214370</name>
</gene>
<dbReference type="InterPro" id="IPR029058">
    <property type="entry name" value="AB_hydrolase_fold"/>
</dbReference>
<dbReference type="Gene3D" id="3.40.50.1820">
    <property type="entry name" value="alpha/beta hydrolase"/>
    <property type="match status" value="1"/>
</dbReference>
<dbReference type="AlphaFoldDB" id="A0A098PWS5"/>
<comment type="caution">
    <text evidence="1">The sequence shown here is derived from an EMBL/GenBank/DDBJ whole genome shotgun (WGS) entry which is preliminary data.</text>
</comment>